<feature type="binding site" evidence="10">
    <location>
        <position position="30"/>
    </location>
    <ligand>
        <name>NAD(+)</name>
        <dbReference type="ChEBI" id="CHEBI:57540"/>
    </ligand>
</feature>
<evidence type="ECO:0000256" key="1">
    <source>
        <dbReference type="ARBA" id="ARBA00004701"/>
    </source>
</evidence>
<dbReference type="Pfam" id="PF03721">
    <property type="entry name" value="UDPG_MGDP_dh_N"/>
    <property type="match status" value="1"/>
</dbReference>
<comment type="caution">
    <text evidence="12">The sequence shown here is derived from an EMBL/GenBank/DDBJ whole genome shotgun (WGS) entry which is preliminary data.</text>
</comment>
<comment type="similarity">
    <text evidence="2 7">Belongs to the UDP-glucose/GDP-mannose dehydrogenase family.</text>
</comment>
<dbReference type="EMBL" id="WNZX01000001">
    <property type="protein sequence ID" value="MUG69054.1"/>
    <property type="molecule type" value="Genomic_DNA"/>
</dbReference>
<dbReference type="UniPathway" id="UPA00038">
    <property type="reaction ID" value="UER00491"/>
</dbReference>
<dbReference type="InterPro" id="IPR028357">
    <property type="entry name" value="UDPglc_DH_bac"/>
</dbReference>
<dbReference type="GO" id="GO:0051287">
    <property type="term" value="F:NAD binding"/>
    <property type="evidence" value="ECO:0007669"/>
    <property type="project" value="InterPro"/>
</dbReference>
<dbReference type="InterPro" id="IPR001732">
    <property type="entry name" value="UDP-Glc/GDP-Man_DH_N"/>
</dbReference>
<dbReference type="SUPFAM" id="SSF51735">
    <property type="entry name" value="NAD(P)-binding Rossmann-fold domains"/>
    <property type="match status" value="1"/>
</dbReference>
<name>A0A7X3CRJ5_9BACL</name>
<dbReference type="Gene3D" id="3.40.50.720">
    <property type="entry name" value="NAD(P)-binding Rossmann-like Domain"/>
    <property type="match status" value="2"/>
</dbReference>
<dbReference type="GO" id="GO:0003979">
    <property type="term" value="F:UDP-glucose 6-dehydrogenase activity"/>
    <property type="evidence" value="ECO:0007669"/>
    <property type="project" value="UniProtKB-EC"/>
</dbReference>
<dbReference type="Proteomes" id="UP000450917">
    <property type="component" value="Unassembled WGS sequence"/>
</dbReference>
<dbReference type="InterPro" id="IPR014027">
    <property type="entry name" value="UDP-Glc/GDP-Man_DH_C"/>
</dbReference>
<evidence type="ECO:0000256" key="2">
    <source>
        <dbReference type="ARBA" id="ARBA00006601"/>
    </source>
</evidence>
<dbReference type="EC" id="1.1.1.22" evidence="3 7"/>
<comment type="catalytic activity">
    <reaction evidence="6 7">
        <text>UDP-alpha-D-glucose + 2 NAD(+) + H2O = UDP-alpha-D-glucuronate + 2 NADH + 3 H(+)</text>
        <dbReference type="Rhea" id="RHEA:23596"/>
        <dbReference type="ChEBI" id="CHEBI:15377"/>
        <dbReference type="ChEBI" id="CHEBI:15378"/>
        <dbReference type="ChEBI" id="CHEBI:57540"/>
        <dbReference type="ChEBI" id="CHEBI:57945"/>
        <dbReference type="ChEBI" id="CHEBI:58052"/>
        <dbReference type="ChEBI" id="CHEBI:58885"/>
        <dbReference type="EC" id="1.1.1.22"/>
    </reaction>
</comment>
<accession>A0A7X3CRJ5</accession>
<dbReference type="RefSeq" id="WP_127610750.1">
    <property type="nucleotide sequence ID" value="NZ_JARTHJ010000130.1"/>
</dbReference>
<dbReference type="GO" id="GO:0000271">
    <property type="term" value="P:polysaccharide biosynthetic process"/>
    <property type="evidence" value="ECO:0007669"/>
    <property type="project" value="InterPro"/>
</dbReference>
<feature type="binding site" evidence="10">
    <location>
        <position position="263"/>
    </location>
    <ligand>
        <name>NAD(+)</name>
        <dbReference type="ChEBI" id="CHEBI:57540"/>
    </ligand>
</feature>
<proteinExistence type="inferred from homology"/>
<dbReference type="InterPro" id="IPR036220">
    <property type="entry name" value="UDP-Glc/GDP-Man_DH_C_sf"/>
</dbReference>
<dbReference type="SMART" id="SM00984">
    <property type="entry name" value="UDPG_MGDP_dh_C"/>
    <property type="match status" value="1"/>
</dbReference>
<feature type="binding site" evidence="9">
    <location>
        <position position="204"/>
    </location>
    <ligand>
        <name>substrate</name>
    </ligand>
</feature>
<feature type="binding site" evidence="10">
    <location>
        <position position="327"/>
    </location>
    <ligand>
        <name>NAD(+)</name>
        <dbReference type="ChEBI" id="CHEBI:57540"/>
    </ligand>
</feature>
<dbReference type="Gene3D" id="1.20.5.100">
    <property type="entry name" value="Cytochrome c1, transmembrane anchor, C-terminal"/>
    <property type="match status" value="1"/>
</dbReference>
<evidence type="ECO:0000256" key="6">
    <source>
        <dbReference type="ARBA" id="ARBA00047473"/>
    </source>
</evidence>
<evidence type="ECO:0000256" key="9">
    <source>
        <dbReference type="PIRSR" id="PIRSR500134-2"/>
    </source>
</evidence>
<evidence type="ECO:0000256" key="10">
    <source>
        <dbReference type="PIRSR" id="PIRSR500134-3"/>
    </source>
</evidence>
<feature type="domain" description="UDP-glucose/GDP-mannose dehydrogenase C-terminal" evidence="11">
    <location>
        <begin position="313"/>
        <end position="414"/>
    </location>
</feature>
<keyword evidence="13" id="KW-1185">Reference proteome</keyword>
<dbReference type="InterPro" id="IPR017476">
    <property type="entry name" value="UDP-Glc/GDP-Man"/>
</dbReference>
<evidence type="ECO:0000256" key="8">
    <source>
        <dbReference type="PIRSR" id="PIRSR500134-1"/>
    </source>
</evidence>
<feature type="active site" description="Nucleophile" evidence="8">
    <location>
        <position position="260"/>
    </location>
</feature>
<feature type="binding site" evidence="10">
    <location>
        <position position="35"/>
    </location>
    <ligand>
        <name>NAD(+)</name>
        <dbReference type="ChEBI" id="CHEBI:57540"/>
    </ligand>
</feature>
<comment type="pathway">
    <text evidence="1">Nucleotide-sugar biosynthesis; UDP-alpha-D-glucuronate biosynthesis; UDP-alpha-D-glucuronate from UDP-alpha-D-glucose: step 1/1.</text>
</comment>
<evidence type="ECO:0000313" key="13">
    <source>
        <dbReference type="Proteomes" id="UP000450917"/>
    </source>
</evidence>
<dbReference type="Pfam" id="PF03720">
    <property type="entry name" value="UDPG_MGDP_dh_C"/>
    <property type="match status" value="1"/>
</dbReference>
<feature type="binding site" evidence="10">
    <location>
        <position position="86"/>
    </location>
    <ligand>
        <name>NAD(+)</name>
        <dbReference type="ChEBI" id="CHEBI:57540"/>
    </ligand>
</feature>
<feature type="binding site" evidence="9">
    <location>
        <begin position="152"/>
        <end position="155"/>
    </location>
    <ligand>
        <name>substrate</name>
    </ligand>
</feature>
<dbReference type="Pfam" id="PF00984">
    <property type="entry name" value="UDPG_MGDP_dh"/>
    <property type="match status" value="1"/>
</dbReference>
<dbReference type="AlphaFoldDB" id="A0A7X3CRJ5"/>
<evidence type="ECO:0000256" key="3">
    <source>
        <dbReference type="ARBA" id="ARBA00012954"/>
    </source>
</evidence>
<feature type="binding site" evidence="9">
    <location>
        <position position="257"/>
    </location>
    <ligand>
        <name>substrate</name>
    </ligand>
</feature>
<evidence type="ECO:0000256" key="7">
    <source>
        <dbReference type="PIRNR" id="PIRNR000124"/>
    </source>
</evidence>
<feature type="binding site" evidence="10">
    <location>
        <position position="121"/>
    </location>
    <ligand>
        <name>NAD(+)</name>
        <dbReference type="ChEBI" id="CHEBI:57540"/>
    </ligand>
</feature>
<dbReference type="PIRSF" id="PIRSF500134">
    <property type="entry name" value="UDPglc_DH_bac"/>
    <property type="match status" value="1"/>
</dbReference>
<evidence type="ECO:0000259" key="11">
    <source>
        <dbReference type="SMART" id="SM00984"/>
    </source>
</evidence>
<dbReference type="SUPFAM" id="SSF48179">
    <property type="entry name" value="6-phosphogluconate dehydrogenase C-terminal domain-like"/>
    <property type="match status" value="1"/>
</dbReference>
<dbReference type="NCBIfam" id="TIGR03026">
    <property type="entry name" value="NDP-sugDHase"/>
    <property type="match status" value="1"/>
</dbReference>
<feature type="binding site" evidence="9">
    <location>
        <position position="320"/>
    </location>
    <ligand>
        <name>substrate</name>
    </ligand>
</feature>
<feature type="binding site" evidence="10">
    <location>
        <position position="155"/>
    </location>
    <ligand>
        <name>NAD(+)</name>
        <dbReference type="ChEBI" id="CHEBI:57540"/>
    </ligand>
</feature>
<dbReference type="PANTHER" id="PTHR43750">
    <property type="entry name" value="UDP-GLUCOSE 6-DEHYDROGENASE TUAD"/>
    <property type="match status" value="1"/>
</dbReference>
<gene>
    <name evidence="12" type="ORF">GNP93_00035</name>
</gene>
<feature type="binding site" evidence="9">
    <location>
        <begin position="249"/>
        <end position="253"/>
    </location>
    <ligand>
        <name>substrate</name>
    </ligand>
</feature>
<dbReference type="GO" id="GO:0006065">
    <property type="term" value="P:UDP-glucuronate biosynthetic process"/>
    <property type="evidence" value="ECO:0007669"/>
    <property type="project" value="UniProtKB-UniPathway"/>
</dbReference>
<dbReference type="PIRSF" id="PIRSF000124">
    <property type="entry name" value="UDPglc_GDPman_dh"/>
    <property type="match status" value="1"/>
</dbReference>
<reference evidence="12 13" key="1">
    <citation type="submission" date="2019-11" db="EMBL/GenBank/DDBJ databases">
        <title>Draft genome sequences of five Paenibacillus species of dairy origin.</title>
        <authorList>
            <person name="Olajide A.M."/>
            <person name="Chen S."/>
            <person name="Lapointe G."/>
        </authorList>
    </citation>
    <scope>NUCLEOTIDE SEQUENCE [LARGE SCALE GENOMIC DNA]</scope>
    <source>
        <strain evidence="12 13">2CS3</strain>
    </source>
</reference>
<sequence>MNILIVGMGYVGVTTGLILAELGWKVTGFDTNEAKLNRLAVGTLPFYEPGLDVLLEEHSRAGSISFTSDFETALREHPIIFLCVGTPSRPDGSADLQFIRQAAEQIGSLMTEYKLVVIKSTVPVGTNEQVVRWIGEAQREPVSFDVISNPEFLREGSALHDALHPDRVVIGSTNKQATAIITALYKDMTCPLIVTKPQTAEMIKYAANAFLATKISFINELSRLCDRLGVSVTDVAHGMGTDPRIGPHFLRAGIGFGGSCFPKDIQALLYTAKEHGSEMTLLNSVVAVNQTQISYAVHNWERTFGSFRNKTVALLGLSFKPETDDQRESPALSVLKHLMEEKAIVRVHDPVSKLPADMASDRVRQFETLEDTVAACDAVILCTEWKQYTTADWGLLKESMRQHYFLDGRNALDGKRMSSLGFSYRCLGNP</sequence>
<evidence type="ECO:0000256" key="5">
    <source>
        <dbReference type="ARBA" id="ARBA00023027"/>
    </source>
</evidence>
<dbReference type="PANTHER" id="PTHR43750:SF3">
    <property type="entry name" value="UDP-GLUCOSE 6-DEHYDROGENASE TUAD"/>
    <property type="match status" value="1"/>
</dbReference>
<dbReference type="InterPro" id="IPR014026">
    <property type="entry name" value="UDP-Glc/GDP-Man_DH_dimer"/>
</dbReference>
<evidence type="ECO:0000313" key="12">
    <source>
        <dbReference type="EMBL" id="MUG69054.1"/>
    </source>
</evidence>
<evidence type="ECO:0000256" key="4">
    <source>
        <dbReference type="ARBA" id="ARBA00023002"/>
    </source>
</evidence>
<dbReference type="SUPFAM" id="SSF52413">
    <property type="entry name" value="UDP-glucose/GDP-mannose dehydrogenase C-terminal domain"/>
    <property type="match status" value="1"/>
</dbReference>
<dbReference type="InterPro" id="IPR036291">
    <property type="entry name" value="NAD(P)-bd_dom_sf"/>
</dbReference>
<protein>
    <recommendedName>
        <fullName evidence="3 7">UDP-glucose 6-dehydrogenase</fullName>
        <ecNumber evidence="3 7">1.1.1.22</ecNumber>
    </recommendedName>
</protein>
<dbReference type="InterPro" id="IPR008927">
    <property type="entry name" value="6-PGluconate_DH-like_C_sf"/>
</dbReference>
<organism evidence="12 13">
    <name type="scientific">Paenibacillus validus</name>
    <dbReference type="NCBI Taxonomy" id="44253"/>
    <lineage>
        <taxon>Bacteria</taxon>
        <taxon>Bacillati</taxon>
        <taxon>Bacillota</taxon>
        <taxon>Bacilli</taxon>
        <taxon>Bacillales</taxon>
        <taxon>Paenibacillaceae</taxon>
        <taxon>Paenibacillus</taxon>
    </lineage>
</organism>
<keyword evidence="4 7" id="KW-0560">Oxidoreductase</keyword>
<keyword evidence="5 7" id="KW-0520">NAD</keyword>